<dbReference type="PANTHER" id="PTHR35908">
    <property type="entry name" value="HYPOTHETICAL FUSION PROTEIN"/>
    <property type="match status" value="1"/>
</dbReference>
<dbReference type="RefSeq" id="WP_184394189.1">
    <property type="nucleotide sequence ID" value="NZ_BAAAJD010000040.1"/>
</dbReference>
<dbReference type="AlphaFoldDB" id="A0A7W8QQD0"/>
<dbReference type="GO" id="GO:0016829">
    <property type="term" value="F:lyase activity"/>
    <property type="evidence" value="ECO:0007669"/>
    <property type="project" value="UniProtKB-KW"/>
</dbReference>
<accession>A0A7W8QQD0</accession>
<dbReference type="InterPro" id="IPR041581">
    <property type="entry name" value="Glyoxalase_6"/>
</dbReference>
<evidence type="ECO:0000313" key="3">
    <source>
        <dbReference type="Proteomes" id="UP000572635"/>
    </source>
</evidence>
<keyword evidence="2" id="KW-0223">Dioxygenase</keyword>
<dbReference type="Gene3D" id="3.10.180.10">
    <property type="entry name" value="2,3-Dihydroxybiphenyl 1,2-Dioxygenase, domain 1"/>
    <property type="match status" value="1"/>
</dbReference>
<dbReference type="EMBL" id="JACHDB010000001">
    <property type="protein sequence ID" value="MBB5433968.1"/>
    <property type="molecule type" value="Genomic_DNA"/>
</dbReference>
<dbReference type="Proteomes" id="UP000572635">
    <property type="component" value="Unassembled WGS sequence"/>
</dbReference>
<dbReference type="GO" id="GO:0051213">
    <property type="term" value="F:dioxygenase activity"/>
    <property type="evidence" value="ECO:0007669"/>
    <property type="project" value="UniProtKB-KW"/>
</dbReference>
<reference evidence="2 3" key="1">
    <citation type="submission" date="2020-08" db="EMBL/GenBank/DDBJ databases">
        <title>Sequencing the genomes of 1000 actinobacteria strains.</title>
        <authorList>
            <person name="Klenk H.-P."/>
        </authorList>
    </citation>
    <scope>NUCLEOTIDE SEQUENCE [LARGE SCALE GENOMIC DNA]</scope>
    <source>
        <strain evidence="2 3">DSM 44551</strain>
    </source>
</reference>
<keyword evidence="2" id="KW-0456">Lyase</keyword>
<comment type="caution">
    <text evidence="2">The sequence shown here is derived from an EMBL/GenBank/DDBJ whole genome shotgun (WGS) entry which is preliminary data.</text>
</comment>
<sequence>MPTPLLGSSFDQIVVNAADPARLARFWGALLGAEPVDRSDGWAYLPAAHGRPRISFQPDPAPAPGPVRLHLDIRVADLPAAAAAAADLGASAQGSPVTDEQGSFQVMRDPEGNAFCLTAPADRA</sequence>
<organism evidence="2 3">
    <name type="scientific">Nocardiopsis composta</name>
    <dbReference type="NCBI Taxonomy" id="157465"/>
    <lineage>
        <taxon>Bacteria</taxon>
        <taxon>Bacillati</taxon>
        <taxon>Actinomycetota</taxon>
        <taxon>Actinomycetes</taxon>
        <taxon>Streptosporangiales</taxon>
        <taxon>Nocardiopsidaceae</taxon>
        <taxon>Nocardiopsis</taxon>
    </lineage>
</organism>
<dbReference type="Pfam" id="PF18029">
    <property type="entry name" value="Glyoxalase_6"/>
    <property type="match status" value="1"/>
</dbReference>
<keyword evidence="2" id="KW-0560">Oxidoreductase</keyword>
<evidence type="ECO:0000313" key="2">
    <source>
        <dbReference type="EMBL" id="MBB5433968.1"/>
    </source>
</evidence>
<evidence type="ECO:0000259" key="1">
    <source>
        <dbReference type="PROSITE" id="PS51819"/>
    </source>
</evidence>
<dbReference type="SUPFAM" id="SSF54593">
    <property type="entry name" value="Glyoxalase/Bleomycin resistance protein/Dihydroxybiphenyl dioxygenase"/>
    <property type="match status" value="1"/>
</dbReference>
<dbReference type="CDD" id="cd06587">
    <property type="entry name" value="VOC"/>
    <property type="match status" value="1"/>
</dbReference>
<dbReference type="PANTHER" id="PTHR35908:SF1">
    <property type="entry name" value="CONSERVED PROTEIN"/>
    <property type="match status" value="1"/>
</dbReference>
<dbReference type="InterPro" id="IPR037523">
    <property type="entry name" value="VOC_core"/>
</dbReference>
<dbReference type="InterPro" id="IPR029068">
    <property type="entry name" value="Glyas_Bleomycin-R_OHBP_Dase"/>
</dbReference>
<proteinExistence type="predicted"/>
<name>A0A7W8QQD0_9ACTN</name>
<keyword evidence="3" id="KW-1185">Reference proteome</keyword>
<gene>
    <name evidence="2" type="ORF">HDA36_004052</name>
</gene>
<dbReference type="PROSITE" id="PS51819">
    <property type="entry name" value="VOC"/>
    <property type="match status" value="1"/>
</dbReference>
<protein>
    <submittedName>
        <fullName evidence="2">Catechol 2,3-dioxygenase-like lactoylglutathione lyase family enzyme</fullName>
    </submittedName>
</protein>
<feature type="domain" description="VOC" evidence="1">
    <location>
        <begin position="9"/>
        <end position="120"/>
    </location>
</feature>